<name>A0A0A8Z9M2_ARUDO</name>
<protein>
    <submittedName>
        <fullName evidence="2">Uncharacterized protein</fullName>
    </submittedName>
</protein>
<evidence type="ECO:0000313" key="2">
    <source>
        <dbReference type="EMBL" id="JAD33435.1"/>
    </source>
</evidence>
<organism evidence="2">
    <name type="scientific">Arundo donax</name>
    <name type="common">Giant reed</name>
    <name type="synonym">Donax arundinaceus</name>
    <dbReference type="NCBI Taxonomy" id="35708"/>
    <lineage>
        <taxon>Eukaryota</taxon>
        <taxon>Viridiplantae</taxon>
        <taxon>Streptophyta</taxon>
        <taxon>Embryophyta</taxon>
        <taxon>Tracheophyta</taxon>
        <taxon>Spermatophyta</taxon>
        <taxon>Magnoliopsida</taxon>
        <taxon>Liliopsida</taxon>
        <taxon>Poales</taxon>
        <taxon>Poaceae</taxon>
        <taxon>PACMAD clade</taxon>
        <taxon>Arundinoideae</taxon>
        <taxon>Arundineae</taxon>
        <taxon>Arundo</taxon>
    </lineage>
</organism>
<feature type="region of interest" description="Disordered" evidence="1">
    <location>
        <begin position="37"/>
        <end position="58"/>
    </location>
</feature>
<sequence length="58" mass="6734">MTTQIIKDLCADTLHMWSYQVKSRTRRSFITSWEASWRPPGNSTLPPQARIHDGEESD</sequence>
<reference evidence="2" key="1">
    <citation type="submission" date="2014-09" db="EMBL/GenBank/DDBJ databases">
        <authorList>
            <person name="Magalhaes I.L.F."/>
            <person name="Oliveira U."/>
            <person name="Santos F.R."/>
            <person name="Vidigal T.H.D.A."/>
            <person name="Brescovit A.D."/>
            <person name="Santos A.J."/>
        </authorList>
    </citation>
    <scope>NUCLEOTIDE SEQUENCE</scope>
    <source>
        <tissue evidence="2">Shoot tissue taken approximately 20 cm above the soil surface</tissue>
    </source>
</reference>
<reference evidence="2" key="2">
    <citation type="journal article" date="2015" name="Data Brief">
        <title>Shoot transcriptome of the giant reed, Arundo donax.</title>
        <authorList>
            <person name="Barrero R.A."/>
            <person name="Guerrero F.D."/>
            <person name="Moolhuijzen P."/>
            <person name="Goolsby J.A."/>
            <person name="Tidwell J."/>
            <person name="Bellgard S.E."/>
            <person name="Bellgard M.I."/>
        </authorList>
    </citation>
    <scope>NUCLEOTIDE SEQUENCE</scope>
    <source>
        <tissue evidence="2">Shoot tissue taken approximately 20 cm above the soil surface</tissue>
    </source>
</reference>
<proteinExistence type="predicted"/>
<dbReference type="EMBL" id="GBRH01264460">
    <property type="protein sequence ID" value="JAD33435.1"/>
    <property type="molecule type" value="Transcribed_RNA"/>
</dbReference>
<evidence type="ECO:0000256" key="1">
    <source>
        <dbReference type="SAM" id="MobiDB-lite"/>
    </source>
</evidence>
<dbReference type="AlphaFoldDB" id="A0A0A8Z9M2"/>
<accession>A0A0A8Z9M2</accession>